<reference evidence="2 3" key="1">
    <citation type="submission" date="2012-03" db="EMBL/GenBank/DDBJ databases">
        <title>The Genome Sequence of Bartonella rattimassiliensis 15908.</title>
        <authorList>
            <consortium name="The Broad Institute Genome Sequencing Platform"/>
            <consortium name="The Broad Institute Genome Sequencing Center for Infectious Disease"/>
            <person name="Feldgarden M."/>
            <person name="Kirby J."/>
            <person name="Kosoy M."/>
            <person name="Birtles R."/>
            <person name="Probert W.S."/>
            <person name="Chiaraviglio L."/>
            <person name="Young S.K."/>
            <person name="Zeng Q."/>
            <person name="Gargeya S."/>
            <person name="Fitzgerald M."/>
            <person name="Haas B."/>
            <person name="Abouelleil A."/>
            <person name="Alvarado L."/>
            <person name="Arachchi H.M."/>
            <person name="Berlin A."/>
            <person name="Chapman S.B."/>
            <person name="Gearin G."/>
            <person name="Goldberg J."/>
            <person name="Griggs A."/>
            <person name="Gujja S."/>
            <person name="Hansen M."/>
            <person name="Heiman D."/>
            <person name="Howarth C."/>
            <person name="Larimer J."/>
            <person name="Lui A."/>
            <person name="MacDonald P.J.P."/>
            <person name="McCowen C."/>
            <person name="Montmayeur A."/>
            <person name="Murphy C."/>
            <person name="Neiman D."/>
            <person name="Pearson M."/>
            <person name="Priest M."/>
            <person name="Roberts A."/>
            <person name="Saif S."/>
            <person name="Shea T."/>
            <person name="Sisk P."/>
            <person name="Stolte C."/>
            <person name="Sykes S."/>
            <person name="Wortman J."/>
            <person name="Nusbaum C."/>
            <person name="Birren B."/>
        </authorList>
    </citation>
    <scope>NUCLEOTIDE SEQUENCE [LARGE SCALE GENOMIC DNA]</scope>
    <source>
        <strain evidence="2 3">15908</strain>
    </source>
</reference>
<dbReference type="EMBL" id="AILY01000022">
    <property type="protein sequence ID" value="EJF85548.1"/>
    <property type="molecule type" value="Genomic_DNA"/>
</dbReference>
<keyword evidence="1" id="KW-0472">Membrane</keyword>
<comment type="caution">
    <text evidence="2">The sequence shown here is derived from an EMBL/GenBank/DDBJ whole genome shotgun (WGS) entry which is preliminary data.</text>
</comment>
<dbReference type="RefSeq" id="WP_007347406.1">
    <property type="nucleotide sequence ID" value="NZ_JH725066.1"/>
</dbReference>
<feature type="transmembrane region" description="Helical" evidence="1">
    <location>
        <begin position="80"/>
        <end position="101"/>
    </location>
</feature>
<feature type="transmembrane region" description="Helical" evidence="1">
    <location>
        <begin position="50"/>
        <end position="68"/>
    </location>
</feature>
<keyword evidence="1" id="KW-0812">Transmembrane</keyword>
<protein>
    <submittedName>
        <fullName evidence="2">Uncharacterized protein</fullName>
    </submittedName>
</protein>
<gene>
    <name evidence="2" type="ORF">MCY_01109</name>
</gene>
<dbReference type="PATRIC" id="fig|1094556.3.peg.1267"/>
<keyword evidence="3" id="KW-1185">Reference proteome</keyword>
<evidence type="ECO:0000256" key="1">
    <source>
        <dbReference type="SAM" id="Phobius"/>
    </source>
</evidence>
<dbReference type="Proteomes" id="UP000001077">
    <property type="component" value="Unassembled WGS sequence"/>
</dbReference>
<dbReference type="HOGENOM" id="CLU_145935_0_0_5"/>
<dbReference type="eggNOG" id="ENOG5032UXN">
    <property type="taxonomic scope" value="Bacteria"/>
</dbReference>
<dbReference type="AlphaFoldDB" id="J0ZCB3"/>
<proteinExistence type="predicted"/>
<dbReference type="OrthoDB" id="6196146at2"/>
<sequence length="113" mass="12572">MEAQRQGHTQRLEEIQVQADVAESEALYAHASQPSGVKWVEALRASVRPLITYAFFILFATVKTAALFKLLDQDVGITDGLIAVWDAETQALFAAVMSFWFGQRALAKFRSNP</sequence>
<name>J0ZCB3_9HYPH</name>
<evidence type="ECO:0000313" key="3">
    <source>
        <dbReference type="Proteomes" id="UP000001077"/>
    </source>
</evidence>
<accession>J0ZCB3</accession>
<keyword evidence="1" id="KW-1133">Transmembrane helix</keyword>
<evidence type="ECO:0000313" key="2">
    <source>
        <dbReference type="EMBL" id="EJF85548.1"/>
    </source>
</evidence>
<dbReference type="STRING" id="1094556.MCY_01109"/>
<organism evidence="2 3">
    <name type="scientific">Bartonella rattimassiliensis 15908</name>
    <dbReference type="NCBI Taxonomy" id="1094556"/>
    <lineage>
        <taxon>Bacteria</taxon>
        <taxon>Pseudomonadati</taxon>
        <taxon>Pseudomonadota</taxon>
        <taxon>Alphaproteobacteria</taxon>
        <taxon>Hyphomicrobiales</taxon>
        <taxon>Bartonellaceae</taxon>
        <taxon>Bartonella</taxon>
    </lineage>
</organism>